<feature type="region of interest" description="Disordered" evidence="6">
    <location>
        <begin position="61"/>
        <end position="102"/>
    </location>
</feature>
<evidence type="ECO:0000313" key="10">
    <source>
        <dbReference type="Proteomes" id="UP000654471"/>
    </source>
</evidence>
<gene>
    <name evidence="9" type="ORF">GCM10010211_31690</name>
</gene>
<evidence type="ECO:0000256" key="7">
    <source>
        <dbReference type="SAM" id="Phobius"/>
    </source>
</evidence>
<keyword evidence="10" id="KW-1185">Reference proteome</keyword>
<evidence type="ECO:0000313" key="9">
    <source>
        <dbReference type="EMBL" id="GGU64209.1"/>
    </source>
</evidence>
<name>A0ABQ2V490_9ACTN</name>
<comment type="caution">
    <text evidence="9">The sequence shown here is derived from an EMBL/GenBank/DDBJ whole genome shotgun (WGS) entry which is preliminary data.</text>
</comment>
<protein>
    <recommendedName>
        <fullName evidence="8">Cardiolipin synthase N-terminal domain-containing protein</fullName>
    </recommendedName>
</protein>
<reference evidence="10" key="1">
    <citation type="journal article" date="2019" name="Int. J. Syst. Evol. Microbiol.">
        <title>The Global Catalogue of Microorganisms (GCM) 10K type strain sequencing project: providing services to taxonomists for standard genome sequencing and annotation.</title>
        <authorList>
            <consortium name="The Broad Institute Genomics Platform"/>
            <consortium name="The Broad Institute Genome Sequencing Center for Infectious Disease"/>
            <person name="Wu L."/>
            <person name="Ma J."/>
        </authorList>
    </citation>
    <scope>NUCLEOTIDE SEQUENCE [LARGE SCALE GENOMIC DNA]</scope>
    <source>
        <strain evidence="10">JCM 3399</strain>
    </source>
</reference>
<feature type="domain" description="Cardiolipin synthase N-terminal" evidence="8">
    <location>
        <begin position="12"/>
        <end position="58"/>
    </location>
</feature>
<evidence type="ECO:0000256" key="1">
    <source>
        <dbReference type="ARBA" id="ARBA00004651"/>
    </source>
</evidence>
<dbReference type="InterPro" id="IPR027379">
    <property type="entry name" value="CLS_N"/>
</dbReference>
<sequence length="166" mass="18195">MLRYLPFLLVLALWIYAFIDCLNTPESQVRGLPKVVWVIVILLFGEVLVGPIAWLVAGKARHPAQGGGGSTPSEWHRNHSASPRGNWVAPDDNPDFLRSLKEENKKDEALLKDWEADLRRREEELRRKQENGKNAAGTEGADGTADGPQGKGGHGGPEDTPPAAKD</sequence>
<feature type="compositionally biased region" description="Low complexity" evidence="6">
    <location>
        <begin position="135"/>
        <end position="148"/>
    </location>
</feature>
<dbReference type="Pfam" id="PF13396">
    <property type="entry name" value="PLDc_N"/>
    <property type="match status" value="1"/>
</dbReference>
<proteinExistence type="predicted"/>
<keyword evidence="4 7" id="KW-1133">Transmembrane helix</keyword>
<dbReference type="Proteomes" id="UP000654471">
    <property type="component" value="Unassembled WGS sequence"/>
</dbReference>
<feature type="transmembrane region" description="Helical" evidence="7">
    <location>
        <begin position="35"/>
        <end position="57"/>
    </location>
</feature>
<evidence type="ECO:0000256" key="4">
    <source>
        <dbReference type="ARBA" id="ARBA00022989"/>
    </source>
</evidence>
<keyword evidence="3 7" id="KW-0812">Transmembrane</keyword>
<keyword evidence="5 7" id="KW-0472">Membrane</keyword>
<dbReference type="RefSeq" id="WP_189300411.1">
    <property type="nucleotide sequence ID" value="NZ_BMRP01000009.1"/>
</dbReference>
<comment type="subcellular location">
    <subcellularLocation>
        <location evidence="1">Cell membrane</location>
        <topology evidence="1">Multi-pass membrane protein</topology>
    </subcellularLocation>
</comment>
<accession>A0ABQ2V490</accession>
<keyword evidence="2" id="KW-1003">Cell membrane</keyword>
<evidence type="ECO:0000259" key="8">
    <source>
        <dbReference type="Pfam" id="PF13396"/>
    </source>
</evidence>
<organism evidence="9 10">
    <name type="scientific">Streptomyces albospinus</name>
    <dbReference type="NCBI Taxonomy" id="285515"/>
    <lineage>
        <taxon>Bacteria</taxon>
        <taxon>Bacillati</taxon>
        <taxon>Actinomycetota</taxon>
        <taxon>Actinomycetes</taxon>
        <taxon>Kitasatosporales</taxon>
        <taxon>Streptomycetaceae</taxon>
        <taxon>Streptomyces</taxon>
    </lineage>
</organism>
<dbReference type="EMBL" id="BMRP01000009">
    <property type="protein sequence ID" value="GGU64209.1"/>
    <property type="molecule type" value="Genomic_DNA"/>
</dbReference>
<feature type="region of interest" description="Disordered" evidence="6">
    <location>
        <begin position="123"/>
        <end position="166"/>
    </location>
</feature>
<evidence type="ECO:0000256" key="5">
    <source>
        <dbReference type="ARBA" id="ARBA00023136"/>
    </source>
</evidence>
<evidence type="ECO:0000256" key="6">
    <source>
        <dbReference type="SAM" id="MobiDB-lite"/>
    </source>
</evidence>
<evidence type="ECO:0000256" key="3">
    <source>
        <dbReference type="ARBA" id="ARBA00022692"/>
    </source>
</evidence>
<evidence type="ECO:0000256" key="2">
    <source>
        <dbReference type="ARBA" id="ARBA00022475"/>
    </source>
</evidence>